<dbReference type="InterPro" id="IPR001444">
    <property type="entry name" value="Flag_bb_rod_N"/>
</dbReference>
<feature type="domain" description="Flagellar basal-body/hook protein C-terminal" evidence="4">
    <location>
        <begin position="209"/>
        <end position="252"/>
    </location>
</feature>
<keyword evidence="7" id="KW-1185">Reference proteome</keyword>
<dbReference type="PANTHER" id="PTHR30435:SF19">
    <property type="entry name" value="FLAGELLAR BASAL-BODY ROD PROTEIN FLGG"/>
    <property type="match status" value="1"/>
</dbReference>
<dbReference type="InterPro" id="IPR037925">
    <property type="entry name" value="FlgE/F/G-like"/>
</dbReference>
<dbReference type="NCBIfam" id="TIGR03506">
    <property type="entry name" value="FlgEFG_subfam"/>
    <property type="match status" value="1"/>
</dbReference>
<evidence type="ECO:0000259" key="3">
    <source>
        <dbReference type="Pfam" id="PF00460"/>
    </source>
</evidence>
<accession>A0ABS1IY78</accession>
<evidence type="ECO:0000313" key="7">
    <source>
        <dbReference type="Proteomes" id="UP000604730"/>
    </source>
</evidence>
<dbReference type="InterPro" id="IPR010930">
    <property type="entry name" value="Flg_bb/hook_C_dom"/>
</dbReference>
<evidence type="ECO:0000259" key="5">
    <source>
        <dbReference type="Pfam" id="PF22692"/>
    </source>
</evidence>
<evidence type="ECO:0000256" key="1">
    <source>
        <dbReference type="ARBA" id="ARBA00009677"/>
    </source>
</evidence>
<comment type="similarity">
    <text evidence="1 2">Belongs to the flagella basal body rod proteins family.</text>
</comment>
<proteinExistence type="inferred from homology"/>
<dbReference type="SUPFAM" id="SSF117143">
    <property type="entry name" value="Flagellar hook protein flgE"/>
    <property type="match status" value="1"/>
</dbReference>
<gene>
    <name evidence="6" type="ORF">JJN12_03190</name>
</gene>
<dbReference type="InterPro" id="IPR053967">
    <property type="entry name" value="LlgE_F_G-like_D1"/>
</dbReference>
<dbReference type="RefSeq" id="WP_208428342.1">
    <property type="nucleotide sequence ID" value="NZ_JAEPRJ010000001.1"/>
</dbReference>
<dbReference type="Pfam" id="PF00460">
    <property type="entry name" value="Flg_bb_rod"/>
    <property type="match status" value="1"/>
</dbReference>
<name>A0ABS1IY78_9FIRM</name>
<comment type="caution">
    <text evidence="6">The sequence shown here is derived from an EMBL/GenBank/DDBJ whole genome shotgun (WGS) entry which is preliminary data.</text>
</comment>
<evidence type="ECO:0000256" key="2">
    <source>
        <dbReference type="RuleBase" id="RU362116"/>
    </source>
</evidence>
<dbReference type="EMBL" id="JAEPRJ010000001">
    <property type="protein sequence ID" value="MBK5896792.1"/>
    <property type="molecule type" value="Genomic_DNA"/>
</dbReference>
<dbReference type="InterPro" id="IPR020013">
    <property type="entry name" value="Flagellar_FlgE/F/G"/>
</dbReference>
<keyword evidence="2" id="KW-0975">Bacterial flagellum</keyword>
<dbReference type="Pfam" id="PF22692">
    <property type="entry name" value="LlgE_F_G_D1"/>
    <property type="match status" value="1"/>
</dbReference>
<feature type="domain" description="Flagellar basal body rod protein N-terminal" evidence="3">
    <location>
        <begin position="5"/>
        <end position="35"/>
    </location>
</feature>
<dbReference type="Pfam" id="PF06429">
    <property type="entry name" value="Flg_bbr_C"/>
    <property type="match status" value="1"/>
</dbReference>
<keyword evidence="6" id="KW-0282">Flagellum</keyword>
<evidence type="ECO:0000259" key="4">
    <source>
        <dbReference type="Pfam" id="PF06429"/>
    </source>
</evidence>
<organism evidence="6 7">
    <name type="scientific">Catonella massiliensis</name>
    <dbReference type="NCBI Taxonomy" id="2799636"/>
    <lineage>
        <taxon>Bacteria</taxon>
        <taxon>Bacillati</taxon>
        <taxon>Bacillota</taxon>
        <taxon>Clostridia</taxon>
        <taxon>Lachnospirales</taxon>
        <taxon>Lachnospiraceae</taxon>
        <taxon>Catonella</taxon>
    </lineage>
</organism>
<sequence>MLRSLYTAYTGMINEQRRMDIMTNNLANATTAGYKMESSSSQSFDKVLGIKIRDVSEAYNDHAIGKMSLGVKIGEVFTDYSQGALRETAGKYDLALSGEGFFAVRYVDKNGNESTKYTRDGNFRLTKDGHVTDVYGNQLRTESGVLQVPLDSEDISIGVDGTVSVNNQVIDKVKVVDFENYDYIEKFGDNLYQTVAGATEKEAEAQVLQGYIEQSNVNSVREMVNLITITRAYEAGQKMIQSSDSIMDSAVNSVGRVS</sequence>
<feature type="domain" description="Flagellar hook protein FlgE/F/G-like D1" evidence="5">
    <location>
        <begin position="95"/>
        <end position="165"/>
    </location>
</feature>
<evidence type="ECO:0000313" key="6">
    <source>
        <dbReference type="EMBL" id="MBK5896792.1"/>
    </source>
</evidence>
<protein>
    <submittedName>
        <fullName evidence="6">Flagellar hook-basal body protein</fullName>
    </submittedName>
</protein>
<comment type="subcellular location">
    <subcellularLocation>
        <location evidence="2">Bacterial flagellum basal body</location>
    </subcellularLocation>
</comment>
<dbReference type="Proteomes" id="UP000604730">
    <property type="component" value="Unassembled WGS sequence"/>
</dbReference>
<keyword evidence="6" id="KW-0966">Cell projection</keyword>
<dbReference type="PANTHER" id="PTHR30435">
    <property type="entry name" value="FLAGELLAR PROTEIN"/>
    <property type="match status" value="1"/>
</dbReference>
<keyword evidence="6" id="KW-0969">Cilium</keyword>
<reference evidence="6 7" key="1">
    <citation type="submission" date="2021-01" db="EMBL/GenBank/DDBJ databases">
        <title>Isolation and description of Catonella massiliensis sp. nov., a novel Catonella species, isolated from a stable periodontitis subject.</title>
        <authorList>
            <person name="Antezack A."/>
            <person name="Boxberger M."/>
            <person name="La Scola B."/>
            <person name="Monnet-Corti V."/>
        </authorList>
    </citation>
    <scope>NUCLEOTIDE SEQUENCE [LARGE SCALE GENOMIC DNA]</scope>
    <source>
        <strain evidence="6 7">Marseille-Q4567</strain>
    </source>
</reference>